<comment type="caution">
    <text evidence="1">The sequence shown here is derived from an EMBL/GenBank/DDBJ whole genome shotgun (WGS) entry which is preliminary data.</text>
</comment>
<name>A0ACB8FC71_9SAUR</name>
<protein>
    <submittedName>
        <fullName evidence="1">Uncharacterized protein</fullName>
    </submittedName>
</protein>
<evidence type="ECO:0000313" key="1">
    <source>
        <dbReference type="EMBL" id="KAH8003062.1"/>
    </source>
</evidence>
<proteinExistence type="predicted"/>
<gene>
    <name evidence="1" type="ORF">K3G42_009753</name>
</gene>
<reference evidence="1" key="1">
    <citation type="submission" date="2021-08" db="EMBL/GenBank/DDBJ databases">
        <title>The first chromosome-level gecko genome reveals the dynamic sex chromosomes of Neotropical dwarf geckos (Sphaerodactylidae: Sphaerodactylus).</title>
        <authorList>
            <person name="Pinto B.J."/>
            <person name="Keating S.E."/>
            <person name="Gamble T."/>
        </authorList>
    </citation>
    <scope>NUCLEOTIDE SEQUENCE</scope>
    <source>
        <strain evidence="1">TG3544</strain>
    </source>
</reference>
<dbReference type="Proteomes" id="UP000827872">
    <property type="component" value="Linkage Group LG09"/>
</dbReference>
<dbReference type="EMBL" id="CM037622">
    <property type="protein sequence ID" value="KAH8003062.1"/>
    <property type="molecule type" value="Genomic_DNA"/>
</dbReference>
<accession>A0ACB8FC71</accession>
<keyword evidence="2" id="KW-1185">Reference proteome</keyword>
<organism evidence="1 2">
    <name type="scientific">Sphaerodactylus townsendi</name>
    <dbReference type="NCBI Taxonomy" id="933632"/>
    <lineage>
        <taxon>Eukaryota</taxon>
        <taxon>Metazoa</taxon>
        <taxon>Chordata</taxon>
        <taxon>Craniata</taxon>
        <taxon>Vertebrata</taxon>
        <taxon>Euteleostomi</taxon>
        <taxon>Lepidosauria</taxon>
        <taxon>Squamata</taxon>
        <taxon>Bifurcata</taxon>
        <taxon>Gekkota</taxon>
        <taxon>Sphaerodactylidae</taxon>
        <taxon>Sphaerodactylus</taxon>
    </lineage>
</organism>
<evidence type="ECO:0000313" key="2">
    <source>
        <dbReference type="Proteomes" id="UP000827872"/>
    </source>
</evidence>
<sequence>MPTVNRIKTQVVIIWGGVPGEKVVGKEMIVRVEFTNPLSRELTDVLVRLDGPGLLRPISKKFSKIAKNSTLTWEETCIPKRAGPRKLIASLNCDAIRHVYGELDIDIQSAV</sequence>